<dbReference type="PANTHER" id="PTHR10638">
    <property type="entry name" value="COPPER AMINE OXIDASE"/>
    <property type="match status" value="1"/>
</dbReference>
<feature type="active site" description="Schiff-base intermediate with substrate; via topaquinone" evidence="9">
    <location>
        <position position="396"/>
    </location>
</feature>
<dbReference type="EMBL" id="KV878127">
    <property type="protein sequence ID" value="OJI99850.1"/>
    <property type="molecule type" value="Genomic_DNA"/>
</dbReference>
<dbReference type="SUPFAM" id="SSF49998">
    <property type="entry name" value="Amine oxidase catalytic domain"/>
    <property type="match status" value="1"/>
</dbReference>
<keyword evidence="6 11" id="KW-0560">Oxidoreductase</keyword>
<keyword evidence="5 9" id="KW-0801">TPQ</keyword>
<evidence type="ECO:0000313" key="14">
    <source>
        <dbReference type="EMBL" id="OJI99850.1"/>
    </source>
</evidence>
<comment type="cofactor">
    <cofactor evidence="1">
        <name>Cu cation</name>
        <dbReference type="ChEBI" id="CHEBI:23378"/>
    </cofactor>
</comment>
<evidence type="ECO:0000256" key="3">
    <source>
        <dbReference type="ARBA" id="ARBA00011738"/>
    </source>
</evidence>
<dbReference type="GO" id="GO:0005507">
    <property type="term" value="F:copper ion binding"/>
    <property type="evidence" value="ECO:0007669"/>
    <property type="project" value="InterPro"/>
</dbReference>
<dbReference type="FunFam" id="2.70.98.20:FF:000001">
    <property type="entry name" value="Amine oxidase"/>
    <property type="match status" value="1"/>
</dbReference>
<gene>
    <name evidence="14" type="ORF">ASPVEDRAFT_60687</name>
</gene>
<dbReference type="VEuPathDB" id="FungiDB:ASPVEDRAFT_60687"/>
<keyword evidence="7 11" id="KW-0186">Copper</keyword>
<dbReference type="Pfam" id="PF01179">
    <property type="entry name" value="Cu_amine_oxid"/>
    <property type="match status" value="1"/>
</dbReference>
<dbReference type="Pfam" id="PF02728">
    <property type="entry name" value="Cu_amine_oxidN3"/>
    <property type="match status" value="1"/>
</dbReference>
<evidence type="ECO:0000256" key="4">
    <source>
        <dbReference type="ARBA" id="ARBA00022723"/>
    </source>
</evidence>
<dbReference type="PANTHER" id="PTHR10638:SF33">
    <property type="entry name" value="AMINE OXIDASE"/>
    <property type="match status" value="1"/>
</dbReference>
<dbReference type="InterPro" id="IPR049948">
    <property type="entry name" value="Cu_Am_ox_TPQ-bd"/>
</dbReference>
<feature type="domain" description="Copper amine oxidase N3-terminal" evidence="13">
    <location>
        <begin position="110"/>
        <end position="199"/>
    </location>
</feature>
<dbReference type="InterPro" id="IPR000269">
    <property type="entry name" value="Cu_amine_oxidase"/>
</dbReference>
<dbReference type="GeneID" id="63731060"/>
<dbReference type="AlphaFoldDB" id="A0A1L9PEA2"/>
<evidence type="ECO:0000256" key="8">
    <source>
        <dbReference type="ARBA" id="ARBA00023157"/>
    </source>
</evidence>
<feature type="active site" description="Proton acceptor" evidence="9">
    <location>
        <position position="312"/>
    </location>
</feature>
<keyword evidence="4 11" id="KW-0479">Metal-binding</keyword>
<evidence type="ECO:0000256" key="6">
    <source>
        <dbReference type="ARBA" id="ARBA00023002"/>
    </source>
</evidence>
<protein>
    <recommendedName>
        <fullName evidence="11">Amine oxidase</fullName>
        <ecNumber evidence="11">1.4.3.-</ecNumber>
    </recommendedName>
</protein>
<dbReference type="FunFam" id="3.10.450.40:FF:000017">
    <property type="entry name" value="Amine oxidase"/>
    <property type="match status" value="1"/>
</dbReference>
<dbReference type="InterPro" id="IPR016182">
    <property type="entry name" value="Cu_amine_oxidase_N-reg"/>
</dbReference>
<feature type="domain" description="Copper amine oxidase catalytic" evidence="12">
    <location>
        <begin position="241"/>
        <end position="642"/>
    </location>
</feature>
<dbReference type="GO" id="GO:0048038">
    <property type="term" value="F:quinone binding"/>
    <property type="evidence" value="ECO:0007669"/>
    <property type="project" value="InterPro"/>
</dbReference>
<dbReference type="OrthoDB" id="5379943at2759"/>
<evidence type="ECO:0000256" key="2">
    <source>
        <dbReference type="ARBA" id="ARBA00007983"/>
    </source>
</evidence>
<keyword evidence="8" id="KW-1015">Disulfide bond</keyword>
<dbReference type="GO" id="GO:0008131">
    <property type="term" value="F:primary methylamine oxidase activity"/>
    <property type="evidence" value="ECO:0007669"/>
    <property type="project" value="InterPro"/>
</dbReference>
<dbReference type="InterPro" id="IPR036460">
    <property type="entry name" value="Cu_amine_oxidase_C_sf"/>
</dbReference>
<evidence type="ECO:0000256" key="5">
    <source>
        <dbReference type="ARBA" id="ARBA00022772"/>
    </source>
</evidence>
<dbReference type="SUPFAM" id="SSF54416">
    <property type="entry name" value="Amine oxidase N-terminal region"/>
    <property type="match status" value="2"/>
</dbReference>
<evidence type="ECO:0000256" key="11">
    <source>
        <dbReference type="RuleBase" id="RU000672"/>
    </source>
</evidence>
<reference evidence="15" key="1">
    <citation type="journal article" date="2017" name="Genome Biol.">
        <title>Comparative genomics reveals high biological diversity and specific adaptations in the industrially and medically important fungal genus Aspergillus.</title>
        <authorList>
            <person name="de Vries R.P."/>
            <person name="Riley R."/>
            <person name="Wiebenga A."/>
            <person name="Aguilar-Osorio G."/>
            <person name="Amillis S."/>
            <person name="Uchima C.A."/>
            <person name="Anderluh G."/>
            <person name="Asadollahi M."/>
            <person name="Askin M."/>
            <person name="Barry K."/>
            <person name="Battaglia E."/>
            <person name="Bayram O."/>
            <person name="Benocci T."/>
            <person name="Braus-Stromeyer S.A."/>
            <person name="Caldana C."/>
            <person name="Canovas D."/>
            <person name="Cerqueira G.C."/>
            <person name="Chen F."/>
            <person name="Chen W."/>
            <person name="Choi C."/>
            <person name="Clum A."/>
            <person name="Dos Santos R.A."/>
            <person name="Damasio A.R."/>
            <person name="Diallinas G."/>
            <person name="Emri T."/>
            <person name="Fekete E."/>
            <person name="Flipphi M."/>
            <person name="Freyberg S."/>
            <person name="Gallo A."/>
            <person name="Gournas C."/>
            <person name="Habgood R."/>
            <person name="Hainaut M."/>
            <person name="Harispe M.L."/>
            <person name="Henrissat B."/>
            <person name="Hilden K.S."/>
            <person name="Hope R."/>
            <person name="Hossain A."/>
            <person name="Karabika E."/>
            <person name="Karaffa L."/>
            <person name="Karanyi Z."/>
            <person name="Krasevec N."/>
            <person name="Kuo A."/>
            <person name="Kusch H."/>
            <person name="LaButti K."/>
            <person name="Lagendijk E.L."/>
            <person name="Lapidus A."/>
            <person name="Levasseur A."/>
            <person name="Lindquist E."/>
            <person name="Lipzen A."/>
            <person name="Logrieco A.F."/>
            <person name="MacCabe A."/>
            <person name="Maekelae M.R."/>
            <person name="Malavazi I."/>
            <person name="Melin P."/>
            <person name="Meyer V."/>
            <person name="Mielnichuk N."/>
            <person name="Miskei M."/>
            <person name="Molnar A.P."/>
            <person name="Mule G."/>
            <person name="Ngan C.Y."/>
            <person name="Orejas M."/>
            <person name="Orosz E."/>
            <person name="Ouedraogo J.P."/>
            <person name="Overkamp K.M."/>
            <person name="Park H.-S."/>
            <person name="Perrone G."/>
            <person name="Piumi F."/>
            <person name="Punt P.J."/>
            <person name="Ram A.F."/>
            <person name="Ramon A."/>
            <person name="Rauscher S."/>
            <person name="Record E."/>
            <person name="Riano-Pachon D.M."/>
            <person name="Robert V."/>
            <person name="Roehrig J."/>
            <person name="Ruller R."/>
            <person name="Salamov A."/>
            <person name="Salih N.S."/>
            <person name="Samson R.A."/>
            <person name="Sandor E."/>
            <person name="Sanguinetti M."/>
            <person name="Schuetze T."/>
            <person name="Sepcic K."/>
            <person name="Shelest E."/>
            <person name="Sherlock G."/>
            <person name="Sophianopoulou V."/>
            <person name="Squina F.M."/>
            <person name="Sun H."/>
            <person name="Susca A."/>
            <person name="Todd R.B."/>
            <person name="Tsang A."/>
            <person name="Unkles S.E."/>
            <person name="van de Wiele N."/>
            <person name="van Rossen-Uffink D."/>
            <person name="Oliveira J.V."/>
            <person name="Vesth T.C."/>
            <person name="Visser J."/>
            <person name="Yu J.-H."/>
            <person name="Zhou M."/>
            <person name="Andersen M.R."/>
            <person name="Archer D.B."/>
            <person name="Baker S.E."/>
            <person name="Benoit I."/>
            <person name="Brakhage A.A."/>
            <person name="Braus G.H."/>
            <person name="Fischer R."/>
            <person name="Frisvad J.C."/>
            <person name="Goldman G.H."/>
            <person name="Houbraken J."/>
            <person name="Oakley B."/>
            <person name="Pocsi I."/>
            <person name="Scazzocchio C."/>
            <person name="Seiboth B."/>
            <person name="vanKuyk P.A."/>
            <person name="Wortman J."/>
            <person name="Dyer P.S."/>
            <person name="Grigoriev I.V."/>
        </authorList>
    </citation>
    <scope>NUCLEOTIDE SEQUENCE [LARGE SCALE GENOMIC DNA]</scope>
    <source>
        <strain evidence="15">CBS 583.65</strain>
    </source>
</reference>
<keyword evidence="15" id="KW-1185">Reference proteome</keyword>
<accession>A0A1L9PEA2</accession>
<comment type="subunit">
    <text evidence="3">Homodimer.</text>
</comment>
<comment type="PTM">
    <text evidence="10 11">Topaquinone (TPQ) is generated by copper-dependent autoxidation of a specific tyrosyl residue.</text>
</comment>
<evidence type="ECO:0000313" key="15">
    <source>
        <dbReference type="Proteomes" id="UP000184073"/>
    </source>
</evidence>
<organism evidence="14 15">
    <name type="scientific">Aspergillus versicolor CBS 583.65</name>
    <dbReference type="NCBI Taxonomy" id="1036611"/>
    <lineage>
        <taxon>Eukaryota</taxon>
        <taxon>Fungi</taxon>
        <taxon>Dikarya</taxon>
        <taxon>Ascomycota</taxon>
        <taxon>Pezizomycotina</taxon>
        <taxon>Eurotiomycetes</taxon>
        <taxon>Eurotiomycetidae</taxon>
        <taxon>Eurotiales</taxon>
        <taxon>Aspergillaceae</taxon>
        <taxon>Aspergillus</taxon>
        <taxon>Aspergillus subgen. Nidulantes</taxon>
    </lineage>
</organism>
<comment type="similarity">
    <text evidence="2 11">Belongs to the copper/topaquinone oxidase family.</text>
</comment>
<dbReference type="RefSeq" id="XP_040665613.1">
    <property type="nucleotide sequence ID" value="XM_040815549.1"/>
</dbReference>
<dbReference type="PROSITE" id="PS01164">
    <property type="entry name" value="COPPER_AMINE_OXID_1"/>
    <property type="match status" value="1"/>
</dbReference>
<dbReference type="STRING" id="1036611.A0A1L9PEA2"/>
<dbReference type="InterPro" id="IPR015798">
    <property type="entry name" value="Cu_amine_oxidase_C"/>
</dbReference>
<feature type="modified residue" description="2',4',5'-topaquinone" evidence="10">
    <location>
        <position position="396"/>
    </location>
</feature>
<evidence type="ECO:0000256" key="9">
    <source>
        <dbReference type="PIRSR" id="PIRSR600269-50"/>
    </source>
</evidence>
<dbReference type="Gene3D" id="3.10.450.40">
    <property type="match status" value="2"/>
</dbReference>
<dbReference type="InterPro" id="IPR015802">
    <property type="entry name" value="Cu_amine_oxidase_N3"/>
</dbReference>
<dbReference type="Gene3D" id="2.70.98.20">
    <property type="entry name" value="Copper amine oxidase, catalytic domain"/>
    <property type="match status" value="1"/>
</dbReference>
<name>A0A1L9PEA2_ASPVE</name>
<comment type="cofactor">
    <cofactor evidence="11">
        <name>Cu cation</name>
        <dbReference type="ChEBI" id="CHEBI:23378"/>
    </cofactor>
    <text evidence="11">Contains 1 topaquinone per subunit.</text>
</comment>
<proteinExistence type="inferred from homology"/>
<evidence type="ECO:0000256" key="10">
    <source>
        <dbReference type="PIRSR" id="PIRSR600269-51"/>
    </source>
</evidence>
<evidence type="ECO:0000256" key="1">
    <source>
        <dbReference type="ARBA" id="ARBA00001935"/>
    </source>
</evidence>
<evidence type="ECO:0000259" key="12">
    <source>
        <dbReference type="Pfam" id="PF01179"/>
    </source>
</evidence>
<dbReference type="Proteomes" id="UP000184073">
    <property type="component" value="Unassembled WGS sequence"/>
</dbReference>
<dbReference type="EC" id="1.4.3.-" evidence="11"/>
<evidence type="ECO:0000256" key="7">
    <source>
        <dbReference type="ARBA" id="ARBA00023008"/>
    </source>
</evidence>
<evidence type="ECO:0000259" key="13">
    <source>
        <dbReference type="Pfam" id="PF02728"/>
    </source>
</evidence>
<sequence>MSSINAHPFDPLQPSEVQLAAAIIRAALPNTPVRFKTIDVQEPIKTAVIPLIEAERRNEGTLDIPRPARLVFSYFHRLDTGSFLKALLNLTERRVVSIKELPRDVQGPADVDELVEMEEVCLKHPAVVAEIAKMNLPAGMSVCTDPWVYGTDDEREDRRLYQCYMYIVPVHHPQSNHYSLPCDFSPVFDAATKELVRIDNLPTGGGHETQETQAWKPVKAVEYAHDLLDEPLRSDLKPYIVQQPQGPSFQVDGHLVQWQKWRFRVGFNVREGLVLYNITYDGRNVFYRLSLSEMTVPYGDPRKPYHRKQAFDVGDVGLGITCNQLALGCDCLGHIKYFDGCRTDSKGNAVTLKNVICLHEQDGGILHKHSNYRNGHATVVRNRQLVVQMICTVSNYEYIFAWILDQAGGIEFEVRATGILSTMPIDNDITVPWSTNVGPGVTAPNHQHVFSLRIDPAIDGFHNTAVYEESHPLPASLGIPDPYGVGYIATTTPLTTAGHTETDISKSRVFKIRNDNIINPTTKAAVAYKIQTLPTQPMLMRPESFNRRRARFAEHPVWITKYRDNELYAAGEFTNQSKSSTDNGGLETWAGRGESVVDADLVFWHTFTLTHNPRPEDFPVMPVERISVHLKPAGFFEKNPALDVPPENRGFNGSREVETGKSCCVKL</sequence>
<dbReference type="GO" id="GO:0009308">
    <property type="term" value="P:amine metabolic process"/>
    <property type="evidence" value="ECO:0007669"/>
    <property type="project" value="UniProtKB-UniRule"/>
</dbReference>